<evidence type="ECO:0008006" key="8">
    <source>
        <dbReference type="Google" id="ProtNLM"/>
    </source>
</evidence>
<protein>
    <recommendedName>
        <fullName evidence="8">Peroxinectin</fullName>
    </recommendedName>
</protein>
<dbReference type="SUPFAM" id="SSF48113">
    <property type="entry name" value="Heme-dependent peroxidases"/>
    <property type="match status" value="1"/>
</dbReference>
<reference evidence="6 7" key="1">
    <citation type="submission" date="2024-05" db="EMBL/GenBank/DDBJ databases">
        <authorList>
            <person name="Wallberg A."/>
        </authorList>
    </citation>
    <scope>NUCLEOTIDE SEQUENCE [LARGE SCALE GENOMIC DNA]</scope>
</reference>
<dbReference type="AlphaFoldDB" id="A0AAV2PK29"/>
<comment type="caution">
    <text evidence="6">The sequence shown here is derived from an EMBL/GenBank/DDBJ whole genome shotgun (WGS) entry which is preliminary data.</text>
</comment>
<organism evidence="6 7">
    <name type="scientific">Meganyctiphanes norvegica</name>
    <name type="common">Northern krill</name>
    <name type="synonym">Thysanopoda norvegica</name>
    <dbReference type="NCBI Taxonomy" id="48144"/>
    <lineage>
        <taxon>Eukaryota</taxon>
        <taxon>Metazoa</taxon>
        <taxon>Ecdysozoa</taxon>
        <taxon>Arthropoda</taxon>
        <taxon>Crustacea</taxon>
        <taxon>Multicrustacea</taxon>
        <taxon>Malacostraca</taxon>
        <taxon>Eumalacostraca</taxon>
        <taxon>Eucarida</taxon>
        <taxon>Euphausiacea</taxon>
        <taxon>Euphausiidae</taxon>
        <taxon>Meganyctiphanes</taxon>
    </lineage>
</organism>
<evidence type="ECO:0000256" key="3">
    <source>
        <dbReference type="ARBA" id="ARBA00022559"/>
    </source>
</evidence>
<keyword evidence="3" id="KW-0560">Oxidoreductase</keyword>
<dbReference type="PRINTS" id="PR00457">
    <property type="entry name" value="ANPEROXIDASE"/>
</dbReference>
<proteinExistence type="predicted"/>
<evidence type="ECO:0000256" key="5">
    <source>
        <dbReference type="PIRSR" id="PIRSR619791-2"/>
    </source>
</evidence>
<dbReference type="PANTHER" id="PTHR11475">
    <property type="entry name" value="OXIDASE/PEROXIDASE"/>
    <property type="match status" value="1"/>
</dbReference>
<keyword evidence="5" id="KW-0349">Heme</keyword>
<keyword evidence="4" id="KW-0325">Glycoprotein</keyword>
<keyword evidence="5" id="KW-0479">Metal-binding</keyword>
<dbReference type="InterPro" id="IPR010255">
    <property type="entry name" value="Haem_peroxidase_sf"/>
</dbReference>
<accession>A0AAV2PK29</accession>
<evidence type="ECO:0000313" key="6">
    <source>
        <dbReference type="EMBL" id="CAL4060250.1"/>
    </source>
</evidence>
<sequence>MMILGTNYMKSFGITTRQNGYSNDYNPDINPSITNEFSTAAFRYGHSLIQGTIQLFSENGAVSTINLRDHWFSPHLLKQGKLDDFLRSLTRQPSQGSDSFLSQEISNHLFQTSKFSFGQDLGSFNIQRGRDHGLATYNDIRTLCGLPRASRFNDITDQIPQHFVERLQSVYRSVDDIDFFVAGLMEHHVHGSHVGHTFLCIIGDQFARLKKGDRYFYDLGGQAGSFSEGQLQEIRRSSWARIVCDNGDNIRSIQPLAFKFEDNQRNRAVDCNSPQIPRMNLNLWRTERPQPQGI</sequence>
<evidence type="ECO:0000256" key="4">
    <source>
        <dbReference type="ARBA" id="ARBA00023180"/>
    </source>
</evidence>
<feature type="non-terminal residue" evidence="6">
    <location>
        <position position="294"/>
    </location>
</feature>
<dbReference type="PROSITE" id="PS50292">
    <property type="entry name" value="PEROXIDASE_3"/>
    <property type="match status" value="1"/>
</dbReference>
<dbReference type="InterPro" id="IPR019791">
    <property type="entry name" value="Haem_peroxidase_animal"/>
</dbReference>
<dbReference type="GO" id="GO:0004601">
    <property type="term" value="F:peroxidase activity"/>
    <property type="evidence" value="ECO:0007669"/>
    <property type="project" value="UniProtKB-KW"/>
</dbReference>
<dbReference type="PANTHER" id="PTHR11475:SF4">
    <property type="entry name" value="CHORION PEROXIDASE"/>
    <property type="match status" value="1"/>
</dbReference>
<evidence type="ECO:0000256" key="1">
    <source>
        <dbReference type="ARBA" id="ARBA00004613"/>
    </source>
</evidence>
<evidence type="ECO:0000313" key="7">
    <source>
        <dbReference type="Proteomes" id="UP001497623"/>
    </source>
</evidence>
<name>A0AAV2PK29_MEGNR</name>
<keyword evidence="3" id="KW-0575">Peroxidase</keyword>
<dbReference type="GO" id="GO:0006979">
    <property type="term" value="P:response to oxidative stress"/>
    <property type="evidence" value="ECO:0007669"/>
    <property type="project" value="InterPro"/>
</dbReference>
<dbReference type="GO" id="GO:0005576">
    <property type="term" value="C:extracellular region"/>
    <property type="evidence" value="ECO:0007669"/>
    <property type="project" value="UniProtKB-SubCell"/>
</dbReference>
<dbReference type="Pfam" id="PF03098">
    <property type="entry name" value="An_peroxidase"/>
    <property type="match status" value="1"/>
</dbReference>
<dbReference type="Proteomes" id="UP001497623">
    <property type="component" value="Unassembled WGS sequence"/>
</dbReference>
<dbReference type="GO" id="GO:0020037">
    <property type="term" value="F:heme binding"/>
    <property type="evidence" value="ECO:0007669"/>
    <property type="project" value="InterPro"/>
</dbReference>
<comment type="subcellular location">
    <subcellularLocation>
        <location evidence="1">Secreted</location>
    </subcellularLocation>
</comment>
<feature type="binding site" description="axial binding residue" evidence="5">
    <location>
        <position position="46"/>
    </location>
    <ligand>
        <name>heme b</name>
        <dbReference type="ChEBI" id="CHEBI:60344"/>
    </ligand>
    <ligandPart>
        <name>Fe</name>
        <dbReference type="ChEBI" id="CHEBI:18248"/>
    </ligandPart>
</feature>
<dbReference type="Gene3D" id="1.10.640.10">
    <property type="entry name" value="Haem peroxidase domain superfamily, animal type"/>
    <property type="match status" value="1"/>
</dbReference>
<keyword evidence="2" id="KW-0964">Secreted</keyword>
<evidence type="ECO:0000256" key="2">
    <source>
        <dbReference type="ARBA" id="ARBA00022525"/>
    </source>
</evidence>
<keyword evidence="7" id="KW-1185">Reference proteome</keyword>
<dbReference type="GO" id="GO:0046872">
    <property type="term" value="F:metal ion binding"/>
    <property type="evidence" value="ECO:0007669"/>
    <property type="project" value="UniProtKB-KW"/>
</dbReference>
<dbReference type="InterPro" id="IPR037120">
    <property type="entry name" value="Haem_peroxidase_sf_animal"/>
</dbReference>
<dbReference type="EMBL" id="CAXKWB010000298">
    <property type="protein sequence ID" value="CAL4060250.1"/>
    <property type="molecule type" value="Genomic_DNA"/>
</dbReference>
<gene>
    <name evidence="6" type="ORF">MNOR_LOCUS1178</name>
</gene>
<keyword evidence="5" id="KW-0408">Iron</keyword>